<comment type="caution">
    <text evidence="2">The sequence shown here is derived from an EMBL/GenBank/DDBJ whole genome shotgun (WGS) entry which is preliminary data.</text>
</comment>
<organism evidence="2 3">
    <name type="scientific">Paenibacillus sediminis</name>
    <dbReference type="NCBI Taxonomy" id="664909"/>
    <lineage>
        <taxon>Bacteria</taxon>
        <taxon>Bacillati</taxon>
        <taxon>Bacillota</taxon>
        <taxon>Bacilli</taxon>
        <taxon>Bacillales</taxon>
        <taxon>Paenibacillaceae</taxon>
        <taxon>Paenibacillus</taxon>
    </lineage>
</organism>
<dbReference type="Proteomes" id="UP001519273">
    <property type="component" value="Unassembled WGS sequence"/>
</dbReference>
<feature type="compositionally biased region" description="Basic and acidic residues" evidence="1">
    <location>
        <begin position="19"/>
        <end position="44"/>
    </location>
</feature>
<evidence type="ECO:0000313" key="2">
    <source>
        <dbReference type="EMBL" id="MBP1935606.1"/>
    </source>
</evidence>
<evidence type="ECO:0000313" key="3">
    <source>
        <dbReference type="Proteomes" id="UP001519273"/>
    </source>
</evidence>
<accession>A0ABS4GZD3</accession>
<dbReference type="RefSeq" id="WP_209844993.1">
    <property type="nucleotide sequence ID" value="NZ_CBCRVE010000001.1"/>
</dbReference>
<proteinExistence type="predicted"/>
<dbReference type="EMBL" id="JAGGKP010000001">
    <property type="protein sequence ID" value="MBP1935606.1"/>
    <property type="molecule type" value="Genomic_DNA"/>
</dbReference>
<keyword evidence="3" id="KW-1185">Reference proteome</keyword>
<gene>
    <name evidence="2" type="ORF">J2Z20_000467</name>
</gene>
<sequence>MLKNPLLPVWPGIEGGSSEVKDEDKNEAKDVDKPGEKTLDDAKAKAKPKIQTKDEVKDDAKPMKVPLIASISFFNALGDPIGYITQIIVDPFNIGTKYETFKVLVEPPDKAETAKLTLSIPPSDEGENSYIVDDVTFGHVPDAFD</sequence>
<evidence type="ECO:0000256" key="1">
    <source>
        <dbReference type="SAM" id="MobiDB-lite"/>
    </source>
</evidence>
<name>A0ABS4GZD3_9BACL</name>
<reference evidence="2 3" key="1">
    <citation type="submission" date="2021-03" db="EMBL/GenBank/DDBJ databases">
        <title>Genomic Encyclopedia of Type Strains, Phase IV (KMG-IV): sequencing the most valuable type-strain genomes for metagenomic binning, comparative biology and taxonomic classification.</title>
        <authorList>
            <person name="Goeker M."/>
        </authorList>
    </citation>
    <scope>NUCLEOTIDE SEQUENCE [LARGE SCALE GENOMIC DNA]</scope>
    <source>
        <strain evidence="2 3">DSM 23491</strain>
    </source>
</reference>
<protein>
    <submittedName>
        <fullName evidence="2">Uncharacterized protein</fullName>
    </submittedName>
</protein>
<feature type="region of interest" description="Disordered" evidence="1">
    <location>
        <begin position="1"/>
        <end position="57"/>
    </location>
</feature>